<feature type="region of interest" description="Disordered" evidence="1">
    <location>
        <begin position="34"/>
        <end position="55"/>
    </location>
</feature>
<organism evidence="2 3">
    <name type="scientific">Pleurodeles waltl</name>
    <name type="common">Iberian ribbed newt</name>
    <dbReference type="NCBI Taxonomy" id="8319"/>
    <lineage>
        <taxon>Eukaryota</taxon>
        <taxon>Metazoa</taxon>
        <taxon>Chordata</taxon>
        <taxon>Craniata</taxon>
        <taxon>Vertebrata</taxon>
        <taxon>Euteleostomi</taxon>
        <taxon>Amphibia</taxon>
        <taxon>Batrachia</taxon>
        <taxon>Caudata</taxon>
        <taxon>Salamandroidea</taxon>
        <taxon>Salamandridae</taxon>
        <taxon>Pleurodelinae</taxon>
        <taxon>Pleurodeles</taxon>
    </lineage>
</organism>
<evidence type="ECO:0000313" key="3">
    <source>
        <dbReference type="Proteomes" id="UP001066276"/>
    </source>
</evidence>
<feature type="region of interest" description="Disordered" evidence="1">
    <location>
        <begin position="69"/>
        <end position="106"/>
    </location>
</feature>
<reference evidence="2" key="1">
    <citation type="journal article" date="2022" name="bioRxiv">
        <title>Sequencing and chromosome-scale assembly of the giantPleurodeles waltlgenome.</title>
        <authorList>
            <person name="Brown T."/>
            <person name="Elewa A."/>
            <person name="Iarovenko S."/>
            <person name="Subramanian E."/>
            <person name="Araus A.J."/>
            <person name="Petzold A."/>
            <person name="Susuki M."/>
            <person name="Suzuki K.-i.T."/>
            <person name="Hayashi T."/>
            <person name="Toyoda A."/>
            <person name="Oliveira C."/>
            <person name="Osipova E."/>
            <person name="Leigh N.D."/>
            <person name="Simon A."/>
            <person name="Yun M.H."/>
        </authorList>
    </citation>
    <scope>NUCLEOTIDE SEQUENCE</scope>
    <source>
        <strain evidence="2">20211129_DDA</strain>
        <tissue evidence="2">Liver</tissue>
    </source>
</reference>
<sequence>MSPPATARRNHTGQAHHWLLGPGPPLLLLGSASAARPVAGSWSSPPESTGPARSCRGLCRLRRCSGRSLLGRPRLSSPGSAHRLHPGPPSTPLGRRAHFSGIGRQP</sequence>
<dbReference type="EMBL" id="JANPWB010000003">
    <property type="protein sequence ID" value="KAJ1197397.1"/>
    <property type="molecule type" value="Genomic_DNA"/>
</dbReference>
<keyword evidence="3" id="KW-1185">Reference proteome</keyword>
<name>A0AAV7V991_PLEWA</name>
<dbReference type="AlphaFoldDB" id="A0AAV7V991"/>
<evidence type="ECO:0000313" key="2">
    <source>
        <dbReference type="EMBL" id="KAJ1197397.1"/>
    </source>
</evidence>
<gene>
    <name evidence="2" type="ORF">NDU88_001257</name>
</gene>
<evidence type="ECO:0000256" key="1">
    <source>
        <dbReference type="SAM" id="MobiDB-lite"/>
    </source>
</evidence>
<accession>A0AAV7V991</accession>
<protein>
    <submittedName>
        <fullName evidence="2">Uncharacterized protein</fullName>
    </submittedName>
</protein>
<dbReference type="Proteomes" id="UP001066276">
    <property type="component" value="Chromosome 2_1"/>
</dbReference>
<proteinExistence type="predicted"/>
<feature type="region of interest" description="Disordered" evidence="1">
    <location>
        <begin position="1"/>
        <end position="22"/>
    </location>
</feature>
<feature type="compositionally biased region" description="Low complexity" evidence="1">
    <location>
        <begin position="69"/>
        <end position="80"/>
    </location>
</feature>
<comment type="caution">
    <text evidence="2">The sequence shown here is derived from an EMBL/GenBank/DDBJ whole genome shotgun (WGS) entry which is preliminary data.</text>
</comment>